<name>A0A1D1VBU2_RAMVA</name>
<dbReference type="AlphaFoldDB" id="A0A1D1VBU2"/>
<reference evidence="2 3" key="1">
    <citation type="journal article" date="2016" name="Nat. Commun.">
        <title>Extremotolerant tardigrade genome and improved radiotolerance of human cultured cells by tardigrade-unique protein.</title>
        <authorList>
            <person name="Hashimoto T."/>
            <person name="Horikawa D.D."/>
            <person name="Saito Y."/>
            <person name="Kuwahara H."/>
            <person name="Kozuka-Hata H."/>
            <person name="Shin-I T."/>
            <person name="Minakuchi Y."/>
            <person name="Ohishi K."/>
            <person name="Motoyama A."/>
            <person name="Aizu T."/>
            <person name="Enomoto A."/>
            <person name="Kondo K."/>
            <person name="Tanaka S."/>
            <person name="Hara Y."/>
            <person name="Koshikawa S."/>
            <person name="Sagara H."/>
            <person name="Miura T."/>
            <person name="Yokobori S."/>
            <person name="Miyagawa K."/>
            <person name="Suzuki Y."/>
            <person name="Kubo T."/>
            <person name="Oyama M."/>
            <person name="Kohara Y."/>
            <person name="Fujiyama A."/>
            <person name="Arakawa K."/>
            <person name="Katayama T."/>
            <person name="Toyoda A."/>
            <person name="Kunieda T."/>
        </authorList>
    </citation>
    <scope>NUCLEOTIDE SEQUENCE [LARGE SCALE GENOMIC DNA]</scope>
    <source>
        <strain evidence="2 3">YOKOZUNA-1</strain>
    </source>
</reference>
<comment type="caution">
    <text evidence="2">The sequence shown here is derived from an EMBL/GenBank/DDBJ whole genome shotgun (WGS) entry which is preliminary data.</text>
</comment>
<feature type="coiled-coil region" evidence="1">
    <location>
        <begin position="251"/>
        <end position="342"/>
    </location>
</feature>
<evidence type="ECO:0000313" key="3">
    <source>
        <dbReference type="Proteomes" id="UP000186922"/>
    </source>
</evidence>
<keyword evidence="1" id="KW-0175">Coiled coil</keyword>
<feature type="coiled-coil region" evidence="1">
    <location>
        <begin position="367"/>
        <end position="472"/>
    </location>
</feature>
<gene>
    <name evidence="2" type="primary">RvY_07492-1</name>
    <name evidence="2" type="synonym">RvY_07492.1</name>
    <name evidence="2" type="ORF">RvY_07492</name>
</gene>
<evidence type="ECO:0000313" key="2">
    <source>
        <dbReference type="EMBL" id="GAU95978.1"/>
    </source>
</evidence>
<organism evidence="2 3">
    <name type="scientific">Ramazzottius varieornatus</name>
    <name type="common">Water bear</name>
    <name type="synonym">Tardigrade</name>
    <dbReference type="NCBI Taxonomy" id="947166"/>
    <lineage>
        <taxon>Eukaryota</taxon>
        <taxon>Metazoa</taxon>
        <taxon>Ecdysozoa</taxon>
        <taxon>Tardigrada</taxon>
        <taxon>Eutardigrada</taxon>
        <taxon>Parachela</taxon>
        <taxon>Hypsibioidea</taxon>
        <taxon>Ramazzottiidae</taxon>
        <taxon>Ramazzottius</taxon>
    </lineage>
</organism>
<dbReference type="EMBL" id="BDGG01000003">
    <property type="protein sequence ID" value="GAU95978.1"/>
    <property type="molecule type" value="Genomic_DNA"/>
</dbReference>
<keyword evidence="3" id="KW-1185">Reference proteome</keyword>
<protein>
    <submittedName>
        <fullName evidence="2">Uncharacterized protein</fullName>
    </submittedName>
</protein>
<accession>A0A1D1VBU2</accession>
<evidence type="ECO:0000256" key="1">
    <source>
        <dbReference type="SAM" id="Coils"/>
    </source>
</evidence>
<proteinExistence type="predicted"/>
<sequence>MPEFNLCSWWRKARKSGTFGRTLDDSTTDSGTAEDLPVRLRRKKPSKSAFALDEAGFSISHPPSIDEAFLEESEGDSPVTPNFLTELQRVLRQQDIQETLPRTMDFPLCHPEDSTPSKMTATKHRSVPLPQFPITSGETGALSSRLTKLIPQLFLSALDLRMPEDFLDLLEDCASVTGEILGHVVRREFDLAAMSRVVGSLQEKVAAAEQLSIASSENHSVEARIWKKELDRMTSDLSATRKLGREASERLSETQQSLMSLESAISQEKAQKNLLTEQLEQSLTEFRELKNQLERLAPMKEENKRLEMEVLRLNAALREFELMKADQELLTAKLTVENAELKFDKGQTAEELDRTRELAAEASQLYYERLKSVSAGFERQSRQLEQELKSTTDALDSLKSQTQSEIDELKDENKRLKKDLAGVQSNYEKLLIEERQQNYQLASANASFSNTIRSLQGEVRQYRQLLDVAEERTKRSSMVSAIDFAPISQDVPPRDLFAEQINVKQNQETFGDVDGGELSGR</sequence>
<dbReference type="Proteomes" id="UP000186922">
    <property type="component" value="Unassembled WGS sequence"/>
</dbReference>